<dbReference type="Proteomes" id="UP000199544">
    <property type="component" value="Unassembled WGS sequence"/>
</dbReference>
<dbReference type="InterPro" id="IPR019282">
    <property type="entry name" value="Glycoamylase-like_cons_dom"/>
</dbReference>
<evidence type="ECO:0000313" key="3">
    <source>
        <dbReference type="EMBL" id="SDM46579.1"/>
    </source>
</evidence>
<sequence>MTPLSNEELMELESKHSFLFFWREANSTPGSPGFGLLRDRSPGDPEKCSVASVGFGLTALVIGAERWWITTDEARQRAEGTLDTLLQHAEELNGFFYHFLSMETGKRYDNSEISIIDTAIAVCGAITAGEYFGGKLKEKAQQLFERVDWEWYRNPETNQFYKGYTPERGHWGAWDMYAEQFMMYFLAAASPTHPVDPEMFYDFHRQVSTYGDVPLFIYTWTGSLFTYQFSHAWFDLQNKTDRDGLDWWENSVKATRAHRQYSMDESEAFKTLGSNSWGLTACDGPYGYRGDYGAPPSGRSGANDQHHSDGTVPPAGAIGSIPFTPKESLDAMQHYYTHVPELWGEYGFRDAYNLDVSPPWYGRDVIGIDKGISLLMIENHRTGLVWKWFMKNKFAKKGLELTGFTEKPL</sequence>
<accession>A0A1G9TFL6</accession>
<protein>
    <recommendedName>
        <fullName evidence="2">Glycoamylase-like domain-containing protein</fullName>
    </recommendedName>
</protein>
<dbReference type="Pfam" id="PF10091">
    <property type="entry name" value="Glycoamylase"/>
    <property type="match status" value="1"/>
</dbReference>
<feature type="domain" description="Glycoamylase-like" evidence="2">
    <location>
        <begin position="174"/>
        <end position="392"/>
    </location>
</feature>
<dbReference type="OrthoDB" id="5937621at2"/>
<keyword evidence="4" id="KW-1185">Reference proteome</keyword>
<dbReference type="RefSeq" id="WP_090231962.1">
    <property type="nucleotide sequence ID" value="NZ_FNHW01000001.1"/>
</dbReference>
<evidence type="ECO:0000256" key="1">
    <source>
        <dbReference type="SAM" id="MobiDB-lite"/>
    </source>
</evidence>
<reference evidence="4" key="1">
    <citation type="submission" date="2016-10" db="EMBL/GenBank/DDBJ databases">
        <authorList>
            <person name="Varghese N."/>
            <person name="Submissions S."/>
        </authorList>
    </citation>
    <scope>NUCLEOTIDE SEQUENCE [LARGE SCALE GENOMIC DNA]</scope>
    <source>
        <strain evidence="4">CGMCC 1.6854</strain>
    </source>
</reference>
<gene>
    <name evidence="3" type="ORF">SAMN04488137_0266</name>
</gene>
<dbReference type="AlphaFoldDB" id="A0A1G9TFL6"/>
<dbReference type="STRING" id="459525.SAMN04488137_0266"/>
<dbReference type="EMBL" id="FNHW01000001">
    <property type="protein sequence ID" value="SDM46579.1"/>
    <property type="molecule type" value="Genomic_DNA"/>
</dbReference>
<organism evidence="3 4">
    <name type="scientific">Fictibacillus solisalsi</name>
    <dbReference type="NCBI Taxonomy" id="459525"/>
    <lineage>
        <taxon>Bacteria</taxon>
        <taxon>Bacillati</taxon>
        <taxon>Bacillota</taxon>
        <taxon>Bacilli</taxon>
        <taxon>Bacillales</taxon>
        <taxon>Fictibacillaceae</taxon>
        <taxon>Fictibacillus</taxon>
    </lineage>
</organism>
<feature type="region of interest" description="Disordered" evidence="1">
    <location>
        <begin position="293"/>
        <end position="314"/>
    </location>
</feature>
<evidence type="ECO:0000259" key="2">
    <source>
        <dbReference type="Pfam" id="PF10091"/>
    </source>
</evidence>
<dbReference type="Gene3D" id="1.50.10.140">
    <property type="match status" value="1"/>
</dbReference>
<name>A0A1G9TFL6_9BACL</name>
<evidence type="ECO:0000313" key="4">
    <source>
        <dbReference type="Proteomes" id="UP000199544"/>
    </source>
</evidence>
<proteinExistence type="predicted"/>